<sequence>MSSDNTPDWSLAEAARVLDIIVMNLRLDLVKAFKMQGWKVLFYGPDENLCSIPETSGRSCVPSNATGITVGNLIIVPYIKYTCRSNGFMTYSTLVHELGHALNAAFNQTDPNLQLMIQLTKFLCLDLSWGRCIDHFEIDRALYQNRL</sequence>
<reference evidence="2" key="1">
    <citation type="submission" date="2022-11" db="UniProtKB">
        <authorList>
            <consortium name="WormBaseParasite"/>
        </authorList>
    </citation>
    <scope>IDENTIFICATION</scope>
</reference>
<proteinExistence type="predicted"/>
<dbReference type="Proteomes" id="UP000887565">
    <property type="component" value="Unplaced"/>
</dbReference>
<dbReference type="SUPFAM" id="SSF55486">
    <property type="entry name" value="Metalloproteases ('zincins'), catalytic domain"/>
    <property type="match status" value="1"/>
</dbReference>
<dbReference type="WBParaSite" id="nRc.2.0.1.t38091-RA">
    <property type="protein sequence ID" value="nRc.2.0.1.t38091-RA"/>
    <property type="gene ID" value="nRc.2.0.1.g38091"/>
</dbReference>
<evidence type="ECO:0000313" key="2">
    <source>
        <dbReference type="WBParaSite" id="nRc.2.0.1.t38091-RA"/>
    </source>
</evidence>
<accession>A0A915KJA4</accession>
<keyword evidence="1" id="KW-1185">Reference proteome</keyword>
<organism evidence="1 2">
    <name type="scientific">Romanomermis culicivorax</name>
    <name type="common">Nematode worm</name>
    <dbReference type="NCBI Taxonomy" id="13658"/>
    <lineage>
        <taxon>Eukaryota</taxon>
        <taxon>Metazoa</taxon>
        <taxon>Ecdysozoa</taxon>
        <taxon>Nematoda</taxon>
        <taxon>Enoplea</taxon>
        <taxon>Dorylaimia</taxon>
        <taxon>Mermithida</taxon>
        <taxon>Mermithoidea</taxon>
        <taxon>Mermithidae</taxon>
        <taxon>Romanomermis</taxon>
    </lineage>
</organism>
<protein>
    <submittedName>
        <fullName evidence="2">Peptidase M12B domain-containing protein</fullName>
    </submittedName>
</protein>
<name>A0A915KJA4_ROMCU</name>
<evidence type="ECO:0000313" key="1">
    <source>
        <dbReference type="Proteomes" id="UP000887565"/>
    </source>
</evidence>
<dbReference type="AlphaFoldDB" id="A0A915KJA4"/>